<feature type="domain" description="D-isomer specific 2-hydroxyacid dehydrogenase NAD-binding" evidence="4">
    <location>
        <begin position="114"/>
        <end position="293"/>
    </location>
</feature>
<dbReference type="SUPFAM" id="SSF51735">
    <property type="entry name" value="NAD(P)-binding Rossmann-fold domains"/>
    <property type="match status" value="1"/>
</dbReference>
<dbReference type="InterPro" id="IPR006140">
    <property type="entry name" value="D-isomer_DH_NAD-bd"/>
</dbReference>
<sequence>METISKNKVYVTRKIPEPGPSILKKHFQINMNPKTDILKRDTLLENIRNVDALICMLGDEIDSTVMDAAGPNLQIISCYSVGYDHVDIYEATKRKIIVTNTPNVLANTTADLTFSLILSAGRNIVNADRHVRLGIWESGWSPDLFLGYDVYGSTLGIIGLGEIGTLVARRAKGFDMKVLYYSKNRKYDIESELDITYVPLEELLQRSDYVSIHVSLNKETLHLIDASKIRLMKKTAFIINTSRGKVINEQDLISALENKLIAGVGLDVYENEPISKSNPLTQMSQTTLLPHIGSATFMTRSRMAKVAANNIVNFFNGNGIFHNVN</sequence>
<dbReference type="GO" id="GO:0051287">
    <property type="term" value="F:NAD binding"/>
    <property type="evidence" value="ECO:0007669"/>
    <property type="project" value="InterPro"/>
</dbReference>
<dbReference type="AlphaFoldDB" id="D4N715"/>
<dbReference type="PANTHER" id="PTHR10996">
    <property type="entry name" value="2-HYDROXYACID DEHYDROGENASE-RELATED"/>
    <property type="match status" value="1"/>
</dbReference>
<evidence type="ECO:0000259" key="4">
    <source>
        <dbReference type="Pfam" id="PF02826"/>
    </source>
</evidence>
<dbReference type="PROSITE" id="PS00671">
    <property type="entry name" value="D_2_HYDROXYACID_DH_3"/>
    <property type="match status" value="1"/>
</dbReference>
<gene>
    <name evidence="5" type="ORF">57a5orf08</name>
</gene>
<dbReference type="GO" id="GO:0016618">
    <property type="term" value="F:hydroxypyruvate reductase [NAD(P)H] activity"/>
    <property type="evidence" value="ECO:0007669"/>
    <property type="project" value="TreeGrafter"/>
</dbReference>
<dbReference type="InterPro" id="IPR036291">
    <property type="entry name" value="NAD(P)-bd_dom_sf"/>
</dbReference>
<dbReference type="InterPro" id="IPR050223">
    <property type="entry name" value="D-isomer_2-hydroxyacid_DH"/>
</dbReference>
<dbReference type="SUPFAM" id="SSF52283">
    <property type="entry name" value="Formate/glycerate dehydrogenase catalytic domain-like"/>
    <property type="match status" value="1"/>
</dbReference>
<feature type="domain" description="D-isomer specific 2-hydroxyacid dehydrogenase catalytic" evidence="3">
    <location>
        <begin position="9"/>
        <end position="325"/>
    </location>
</feature>
<accession>D4N715</accession>
<dbReference type="EMBL" id="GU059107">
    <property type="protein sequence ID" value="ACY24501.1"/>
    <property type="molecule type" value="Genomic_DNA"/>
</dbReference>
<evidence type="ECO:0000256" key="2">
    <source>
        <dbReference type="RuleBase" id="RU003719"/>
    </source>
</evidence>
<comment type="similarity">
    <text evidence="2">Belongs to the D-isomer specific 2-hydroxyacid dehydrogenase family.</text>
</comment>
<reference evidence="5" key="1">
    <citation type="journal article" date="2010" name="Environ. Microbiol.">
        <title>Homologues of nitrite reductases in ammonia-oxidizing archaea: diversity and genomic context.</title>
        <authorList>
            <person name="Bartossek R."/>
            <person name="Nicol G.W."/>
            <person name="Lanzen A."/>
            <person name="Klenk H.P."/>
            <person name="Schleper C."/>
        </authorList>
    </citation>
    <scope>NUCLEOTIDE SEQUENCE</scope>
</reference>
<dbReference type="PANTHER" id="PTHR10996:SF283">
    <property type="entry name" value="GLYOXYLATE_HYDROXYPYRUVATE REDUCTASE B"/>
    <property type="match status" value="1"/>
</dbReference>
<proteinExistence type="inferred from homology"/>
<dbReference type="GO" id="GO:0030267">
    <property type="term" value="F:glyoxylate reductase (NADPH) activity"/>
    <property type="evidence" value="ECO:0007669"/>
    <property type="project" value="TreeGrafter"/>
</dbReference>
<dbReference type="Pfam" id="PF00389">
    <property type="entry name" value="2-Hacid_dh"/>
    <property type="match status" value="1"/>
</dbReference>
<evidence type="ECO:0000259" key="3">
    <source>
        <dbReference type="Pfam" id="PF00389"/>
    </source>
</evidence>
<dbReference type="Gene3D" id="3.40.50.720">
    <property type="entry name" value="NAD(P)-binding Rossmann-like Domain"/>
    <property type="match status" value="2"/>
</dbReference>
<name>D4N715_9CREN</name>
<dbReference type="Pfam" id="PF02826">
    <property type="entry name" value="2-Hacid_dh_C"/>
    <property type="match status" value="1"/>
</dbReference>
<protein>
    <submittedName>
        <fullName evidence="5">Glyoxylate dehydrogenase/lactate dehydrogenase and related dehydrogenase</fullName>
    </submittedName>
</protein>
<dbReference type="CDD" id="cd05301">
    <property type="entry name" value="GDH"/>
    <property type="match status" value="1"/>
</dbReference>
<evidence type="ECO:0000313" key="5">
    <source>
        <dbReference type="EMBL" id="ACY24501.1"/>
    </source>
</evidence>
<keyword evidence="1 2" id="KW-0560">Oxidoreductase</keyword>
<dbReference type="GO" id="GO:0005829">
    <property type="term" value="C:cytosol"/>
    <property type="evidence" value="ECO:0007669"/>
    <property type="project" value="TreeGrafter"/>
</dbReference>
<dbReference type="InterPro" id="IPR029753">
    <property type="entry name" value="D-isomer_DH_CS"/>
</dbReference>
<dbReference type="InterPro" id="IPR006139">
    <property type="entry name" value="D-isomer_2_OHA_DH_cat_dom"/>
</dbReference>
<dbReference type="FunFam" id="3.40.50.720:FF:000462">
    <property type="entry name" value="Glyoxylate reductase (NADP+)"/>
    <property type="match status" value="1"/>
</dbReference>
<organism evidence="5">
    <name type="scientific">uncultured crenarchaeote 57a5</name>
    <dbReference type="NCBI Taxonomy" id="684058"/>
    <lineage>
        <taxon>Archaea</taxon>
        <taxon>Thermoproteota</taxon>
        <taxon>environmental samples</taxon>
    </lineage>
</organism>
<evidence type="ECO:0000256" key="1">
    <source>
        <dbReference type="ARBA" id="ARBA00023002"/>
    </source>
</evidence>